<evidence type="ECO:0000313" key="2">
    <source>
        <dbReference type="EMBL" id="MFC5454192.1"/>
    </source>
</evidence>
<dbReference type="EMBL" id="JBHSMQ010000001">
    <property type="protein sequence ID" value="MFC5454192.1"/>
    <property type="molecule type" value="Genomic_DNA"/>
</dbReference>
<organism evidence="2 3">
    <name type="scientific">Prosthecobacter fluviatilis</name>
    <dbReference type="NCBI Taxonomy" id="445931"/>
    <lineage>
        <taxon>Bacteria</taxon>
        <taxon>Pseudomonadati</taxon>
        <taxon>Verrucomicrobiota</taxon>
        <taxon>Verrucomicrobiia</taxon>
        <taxon>Verrucomicrobiales</taxon>
        <taxon>Verrucomicrobiaceae</taxon>
        <taxon>Prosthecobacter</taxon>
    </lineage>
</organism>
<evidence type="ECO:0000259" key="1">
    <source>
        <dbReference type="Pfam" id="PF18480"/>
    </source>
</evidence>
<name>A0ABW0KNJ0_9BACT</name>
<reference evidence="3" key="1">
    <citation type="journal article" date="2019" name="Int. J. Syst. Evol. Microbiol.">
        <title>The Global Catalogue of Microorganisms (GCM) 10K type strain sequencing project: providing services to taxonomists for standard genome sequencing and annotation.</title>
        <authorList>
            <consortium name="The Broad Institute Genomics Platform"/>
            <consortium name="The Broad Institute Genome Sequencing Center for Infectious Disease"/>
            <person name="Wu L."/>
            <person name="Ma J."/>
        </authorList>
    </citation>
    <scope>NUCLEOTIDE SEQUENCE [LARGE SCALE GENOMIC DNA]</scope>
    <source>
        <strain evidence="3">CGMCC 4.1469</strain>
    </source>
</reference>
<accession>A0ABW0KNJ0</accession>
<keyword evidence="3" id="KW-1185">Reference proteome</keyword>
<proteinExistence type="predicted"/>
<dbReference type="InterPro" id="IPR041049">
    <property type="entry name" value="DUF5615"/>
</dbReference>
<protein>
    <submittedName>
        <fullName evidence="2">DUF5615 family PIN-like protein</fullName>
    </submittedName>
</protein>
<evidence type="ECO:0000313" key="3">
    <source>
        <dbReference type="Proteomes" id="UP001596052"/>
    </source>
</evidence>
<comment type="caution">
    <text evidence="2">The sequence shown here is derived from an EMBL/GenBank/DDBJ whole genome shotgun (WGS) entry which is preliminary data.</text>
</comment>
<sequence>MKFLLDAHLPPGLRRVFAAAGHEAIHTLDLPDQNASRDGILNSVSMAEQRVVVTKDTDFYYSHLLHGRPWKLVLLRTGNMGLKDTRQMFEQHLPAIATALQTCTLVELDRQRVSIIA</sequence>
<dbReference type="Proteomes" id="UP001596052">
    <property type="component" value="Unassembled WGS sequence"/>
</dbReference>
<feature type="domain" description="DUF5615" evidence="1">
    <location>
        <begin position="1"/>
        <end position="110"/>
    </location>
</feature>
<dbReference type="Pfam" id="PF18480">
    <property type="entry name" value="DUF5615"/>
    <property type="match status" value="1"/>
</dbReference>
<gene>
    <name evidence="2" type="ORF">ACFQDI_04925</name>
</gene>
<dbReference type="RefSeq" id="WP_377164011.1">
    <property type="nucleotide sequence ID" value="NZ_JBHSMQ010000001.1"/>
</dbReference>